<protein>
    <recommendedName>
        <fullName evidence="2">SAC3/GANP/THP3 conserved domain-containing protein</fullName>
    </recommendedName>
</protein>
<evidence type="ECO:0000256" key="1">
    <source>
        <dbReference type="SAM" id="MobiDB-lite"/>
    </source>
</evidence>
<dbReference type="GeneID" id="27311002"/>
<evidence type="ECO:0000259" key="2">
    <source>
        <dbReference type="Pfam" id="PF03399"/>
    </source>
</evidence>
<feature type="region of interest" description="Disordered" evidence="1">
    <location>
        <begin position="131"/>
        <end position="238"/>
    </location>
</feature>
<feature type="compositionally biased region" description="Low complexity" evidence="1">
    <location>
        <begin position="19"/>
        <end position="40"/>
    </location>
</feature>
<proteinExistence type="predicted"/>
<organism evidence="3 4">
    <name type="scientific">Verruconis gallopava</name>
    <dbReference type="NCBI Taxonomy" id="253628"/>
    <lineage>
        <taxon>Eukaryota</taxon>
        <taxon>Fungi</taxon>
        <taxon>Dikarya</taxon>
        <taxon>Ascomycota</taxon>
        <taxon>Pezizomycotina</taxon>
        <taxon>Dothideomycetes</taxon>
        <taxon>Pleosporomycetidae</taxon>
        <taxon>Venturiales</taxon>
        <taxon>Sympoventuriaceae</taxon>
        <taxon>Verruconis</taxon>
    </lineage>
</organism>
<feature type="domain" description="SAC3/GANP/THP3 conserved" evidence="2">
    <location>
        <begin position="248"/>
        <end position="467"/>
    </location>
</feature>
<evidence type="ECO:0000313" key="4">
    <source>
        <dbReference type="Proteomes" id="UP000053259"/>
    </source>
</evidence>
<dbReference type="InterPro" id="IPR005062">
    <property type="entry name" value="SAC3/GANP/THP3_conserved"/>
</dbReference>
<dbReference type="AlphaFoldDB" id="A0A0D2AFS1"/>
<evidence type="ECO:0000313" key="3">
    <source>
        <dbReference type="EMBL" id="KIW05823.1"/>
    </source>
</evidence>
<dbReference type="RefSeq" id="XP_016215692.1">
    <property type="nucleotide sequence ID" value="XM_016356169.1"/>
</dbReference>
<dbReference type="Gene3D" id="1.25.40.990">
    <property type="match status" value="1"/>
</dbReference>
<dbReference type="Proteomes" id="UP000053259">
    <property type="component" value="Unassembled WGS sequence"/>
</dbReference>
<dbReference type="VEuPathDB" id="FungiDB:PV09_03029"/>
<dbReference type="PANTHER" id="PTHR12436:SF4">
    <property type="entry name" value="LEUKOCYTE RECEPTOR CLUSTER MEMBER 8"/>
    <property type="match status" value="1"/>
</dbReference>
<gene>
    <name evidence="3" type="ORF">PV09_03029</name>
</gene>
<dbReference type="InterPro" id="IPR045107">
    <property type="entry name" value="SAC3/GANP/THP3"/>
</dbReference>
<name>A0A0D2AFS1_9PEZI</name>
<dbReference type="EMBL" id="KN847536">
    <property type="protein sequence ID" value="KIW05823.1"/>
    <property type="molecule type" value="Genomic_DNA"/>
</dbReference>
<dbReference type="FunCoup" id="A0A0D2AFS1">
    <property type="interactions" value="36"/>
</dbReference>
<sequence>MAATTAYTSVAARRAFNRPDGSSNGSYSPSSSLSSHTVHPSTPPPPAPVVKKVEWPQPVRDYVFRSFQPENLIADISNDDMQAMLKKTLSAAAENGQLDTIDWATLPLPQQLIQQERAIASWNTQSYENNGWNAVEQPDSGSKKRKYGNDVTDDASIPPWERDDSNGFGDRVTYASKGQQSKIEKRIKKQQDALGKGTSKFQAQAEKRKQRFGAHLEDTPPWNARREVTPPHDLNSGPVIGTCQRLEKQYFRLNGAPKPEEVRPLDVLEKAFDHIKKKWTQDGNYVYTCDQFKSMRQDLTVQHIKNEFTVKVYELHARIALEMGDLGEYNQCQTQLRALYSLKLGGHPAEFLAYRILYFVHTCNRIALNDILAEITPELRQEECVKHALAVRSAQASGNYHKLLAHLYQSVPNMGAYLMDMFVPRERIAALATICKAYKPNVSIQFLAEELGFDTYEATIEFLDNAGAGQAGALVRPVQPLDEKELGQWKLDTGKALPLFQAARASAFKSVDIKGQI</sequence>
<dbReference type="HOGENOM" id="CLU_015513_0_0_1"/>
<reference evidence="3 4" key="1">
    <citation type="submission" date="2015-01" db="EMBL/GenBank/DDBJ databases">
        <title>The Genome Sequence of Ochroconis gallopava CBS43764.</title>
        <authorList>
            <consortium name="The Broad Institute Genomics Platform"/>
            <person name="Cuomo C."/>
            <person name="de Hoog S."/>
            <person name="Gorbushina A."/>
            <person name="Stielow B."/>
            <person name="Teixiera M."/>
            <person name="Abouelleil A."/>
            <person name="Chapman S.B."/>
            <person name="Priest M."/>
            <person name="Young S.K."/>
            <person name="Wortman J."/>
            <person name="Nusbaum C."/>
            <person name="Birren B."/>
        </authorList>
    </citation>
    <scope>NUCLEOTIDE SEQUENCE [LARGE SCALE GENOMIC DNA]</scope>
    <source>
        <strain evidence="3 4">CBS 43764</strain>
    </source>
</reference>
<accession>A0A0D2AFS1</accession>
<dbReference type="OrthoDB" id="199574at2759"/>
<feature type="compositionally biased region" description="Basic and acidic residues" evidence="1">
    <location>
        <begin position="214"/>
        <end position="230"/>
    </location>
</feature>
<dbReference type="InParanoid" id="A0A0D2AFS1"/>
<dbReference type="Pfam" id="PF03399">
    <property type="entry name" value="SAC3_GANP"/>
    <property type="match status" value="1"/>
</dbReference>
<keyword evidence="4" id="KW-1185">Reference proteome</keyword>
<dbReference type="STRING" id="253628.A0A0D2AFS1"/>
<dbReference type="PANTHER" id="PTHR12436">
    <property type="entry name" value="80 KDA MCM3-ASSOCIATED PROTEIN"/>
    <property type="match status" value="1"/>
</dbReference>
<dbReference type="GO" id="GO:0005634">
    <property type="term" value="C:nucleus"/>
    <property type="evidence" value="ECO:0007669"/>
    <property type="project" value="TreeGrafter"/>
</dbReference>
<feature type="region of interest" description="Disordered" evidence="1">
    <location>
        <begin position="1"/>
        <end position="52"/>
    </location>
</feature>